<dbReference type="AlphaFoldDB" id="J9DBM7"/>
<dbReference type="EMBL" id="AFBI03000009">
    <property type="protein sequence ID" value="EJW05126.1"/>
    <property type="molecule type" value="Genomic_DNA"/>
</dbReference>
<sequence length="207" mass="24790">MIKKIISTVLNYFDIFYSGIRKQLPLLHMVYRERTKSKILNNKKRFKEIMIGNILEPYKQPIKYLVRSEKTNKNLAKIRMPKRRQTLKTVPVQRIIEKDCDDKTKADNEGFFDCQNESNATCEFFDCIDYVNEQEKSKIKNITLKAINHIFCTINPSYILRKYRTWQRKQTYKKPFWLDPVQLKLFNKFGVSDESDDVDSNQNLQEK</sequence>
<dbReference type="InParanoid" id="J9DBM7"/>
<comment type="caution">
    <text evidence="1">The sequence shown here is derived from an EMBL/GenBank/DDBJ whole genome shotgun (WGS) entry which is preliminary data.</text>
</comment>
<reference evidence="2" key="2">
    <citation type="submission" date="2015-07" db="EMBL/GenBank/DDBJ databases">
        <title>Contrasting host-pathogen interactions and genome evolution in two generalist and specialist microsporidian pathogens of mosquitoes.</title>
        <authorList>
            <consortium name="The Broad Institute Genomics Platform"/>
            <consortium name="The Broad Institute Genome Sequencing Center for Infectious Disease"/>
            <person name="Cuomo C.A."/>
            <person name="Sanscrainte N.D."/>
            <person name="Goldberg J.M."/>
            <person name="Heiman D."/>
            <person name="Young S."/>
            <person name="Zeng Q."/>
            <person name="Becnel J.J."/>
            <person name="Birren B.W."/>
        </authorList>
    </citation>
    <scope>NUCLEOTIDE SEQUENCE [LARGE SCALE GENOMIC DNA]</scope>
    <source>
        <strain evidence="2">USNM 41457</strain>
    </source>
</reference>
<dbReference type="HOGENOM" id="CLU_1326352_0_0_1"/>
<organism evidence="1 2">
    <name type="scientific">Edhazardia aedis (strain USNM 41457)</name>
    <name type="common">Microsporidian parasite</name>
    <dbReference type="NCBI Taxonomy" id="1003232"/>
    <lineage>
        <taxon>Eukaryota</taxon>
        <taxon>Fungi</taxon>
        <taxon>Fungi incertae sedis</taxon>
        <taxon>Microsporidia</taxon>
        <taxon>Edhazardia</taxon>
    </lineage>
</organism>
<evidence type="ECO:0000313" key="2">
    <source>
        <dbReference type="Proteomes" id="UP000003163"/>
    </source>
</evidence>
<proteinExistence type="predicted"/>
<dbReference type="VEuPathDB" id="MicrosporidiaDB:EDEG_00773"/>
<name>J9DBM7_EDHAE</name>
<accession>J9DBM7</accession>
<gene>
    <name evidence="1" type="ORF">EDEG_00773</name>
</gene>
<dbReference type="Proteomes" id="UP000003163">
    <property type="component" value="Unassembled WGS sequence"/>
</dbReference>
<evidence type="ECO:0000313" key="1">
    <source>
        <dbReference type="EMBL" id="EJW05126.1"/>
    </source>
</evidence>
<keyword evidence="2" id="KW-1185">Reference proteome</keyword>
<reference evidence="1 2" key="1">
    <citation type="submission" date="2011-08" db="EMBL/GenBank/DDBJ databases">
        <authorList>
            <person name="Liu Z.J."/>
            <person name="Shi F.L."/>
            <person name="Lu J.Q."/>
            <person name="Li M."/>
            <person name="Wang Z.L."/>
        </authorList>
    </citation>
    <scope>NUCLEOTIDE SEQUENCE [LARGE SCALE GENOMIC DNA]</scope>
    <source>
        <strain evidence="1 2">USNM 41457</strain>
    </source>
</reference>
<protein>
    <submittedName>
        <fullName evidence="1">Uncharacterized protein</fullName>
    </submittedName>
</protein>